<dbReference type="Gramene" id="RZC58821">
    <property type="protein sequence ID" value="RZC58821"/>
    <property type="gene ID" value="C5167_006120"/>
</dbReference>
<dbReference type="Pfam" id="PF07719">
    <property type="entry name" value="TPR_2"/>
    <property type="match status" value="1"/>
</dbReference>
<accession>A0A4Y7JFW4</accession>
<dbReference type="InterPro" id="IPR013105">
    <property type="entry name" value="TPR_2"/>
</dbReference>
<feature type="repeat" description="TPR" evidence="3">
    <location>
        <begin position="218"/>
        <end position="251"/>
    </location>
</feature>
<keyword evidence="6" id="KW-1185">Reference proteome</keyword>
<dbReference type="Pfam" id="PF13424">
    <property type="entry name" value="TPR_12"/>
    <property type="match status" value="1"/>
</dbReference>
<dbReference type="OMA" id="QRRSCNE"/>
<dbReference type="Gene3D" id="1.25.40.10">
    <property type="entry name" value="Tetratricopeptide repeat domain"/>
    <property type="match status" value="4"/>
</dbReference>
<evidence type="ECO:0000313" key="6">
    <source>
        <dbReference type="Proteomes" id="UP000316621"/>
    </source>
</evidence>
<name>A0A4Y7JFW4_PAPSO</name>
<gene>
    <name evidence="5" type="ORF">C5167_006120</name>
</gene>
<reference evidence="5 6" key="1">
    <citation type="journal article" date="2018" name="Science">
        <title>The opium poppy genome and morphinan production.</title>
        <authorList>
            <person name="Guo L."/>
            <person name="Winzer T."/>
            <person name="Yang X."/>
            <person name="Li Y."/>
            <person name="Ning Z."/>
            <person name="He Z."/>
            <person name="Teodor R."/>
            <person name="Lu Y."/>
            <person name="Bowser T.A."/>
            <person name="Graham I.A."/>
            <person name="Ye K."/>
        </authorList>
    </citation>
    <scope>NUCLEOTIDE SEQUENCE [LARGE SCALE GENOMIC DNA]</scope>
    <source>
        <strain evidence="6">cv. HN1</strain>
        <tissue evidence="5">Leaves</tissue>
    </source>
</reference>
<organism evidence="5 6">
    <name type="scientific">Papaver somniferum</name>
    <name type="common">Opium poppy</name>
    <dbReference type="NCBI Taxonomy" id="3469"/>
    <lineage>
        <taxon>Eukaryota</taxon>
        <taxon>Viridiplantae</taxon>
        <taxon>Streptophyta</taxon>
        <taxon>Embryophyta</taxon>
        <taxon>Tracheophyta</taxon>
        <taxon>Spermatophyta</taxon>
        <taxon>Magnoliopsida</taxon>
        <taxon>Ranunculales</taxon>
        <taxon>Papaveraceae</taxon>
        <taxon>Papaveroideae</taxon>
        <taxon>Papaver</taxon>
    </lineage>
</organism>
<feature type="repeat" description="TPR" evidence="3">
    <location>
        <begin position="341"/>
        <end position="374"/>
    </location>
</feature>
<dbReference type="SMART" id="SM00028">
    <property type="entry name" value="TPR"/>
    <property type="match status" value="8"/>
</dbReference>
<feature type="region of interest" description="Disordered" evidence="4">
    <location>
        <begin position="72"/>
        <end position="108"/>
    </location>
</feature>
<dbReference type="Proteomes" id="UP000316621">
    <property type="component" value="Chromosome 4"/>
</dbReference>
<protein>
    <recommendedName>
        <fullName evidence="7">UDP-N-acetylglucosamine--peptide N-acetylglucosaminyltransferase SPINDLY</fullName>
    </recommendedName>
</protein>
<evidence type="ECO:0008006" key="7">
    <source>
        <dbReference type="Google" id="ProtNLM"/>
    </source>
</evidence>
<dbReference type="PANTHER" id="PTHR45523:SF1">
    <property type="entry name" value="TETRATRICOPEPTIDE REPEAT (TPR)-CONTAINING PROTEIN"/>
    <property type="match status" value="1"/>
</dbReference>
<sequence>MIKMNIYSSNKVVIADLNIDPPESDAEDCLVISPHSPLGSARIVNDESSTRGKINLSNKEIDLTEEGKKLSKLGRSRSRNKGELPLDCGTEVDADQQSQGIPSSREDKVSSLKTGLVHVARRMPRNAHAQFVLGLMYQRLGQPQKAVSAYENAEDILLHVEGEINRPELLSLVQIHHAQCLLLGSSGDANSEKELEVEELEEILCKLKESVQGDARQASIWNTLGLILLKTGRLQSAISVLSSLLDIAPDYLDALANIGYAFLQSGNLELAAIFSQDLVLKDQNHPAALTNYAASLMCKDGSIVAGAGAKAGEGPPRHQVEAANVAKQCLLAAVKAYSKTADVWLNLASAYDVAGDYRSAGKCLEKAAKLDPGIMSTRYALALHRIKDAERSQDLTEQLSWAGNEMASILREGDSAIIEPHIAWTGLAMVHRAQHEIAASFEFGHKNLKEVEQLALYTMKQAIEENPDDGMQWHQLGLHSLCTLQFKASQKFLKAAIARRKECSYAWSNLGVSLQLTEDPSQAEEVYKRALSFATPQQAHATFSNLGNLYRQQKLHERAKAMFAKSLELQPGYAPAYNNLGLVFIAECSWDDAKICFQKALEADSLLDAAKSNLMKAVSMSRVYAAFSTSLLQDMSHLMFSMFVVLIPSVKW</sequence>
<dbReference type="Pfam" id="PF14559">
    <property type="entry name" value="TPR_19"/>
    <property type="match status" value="1"/>
</dbReference>
<dbReference type="Pfam" id="PF13181">
    <property type="entry name" value="TPR_8"/>
    <property type="match status" value="1"/>
</dbReference>
<dbReference type="PROSITE" id="PS50005">
    <property type="entry name" value="TPR"/>
    <property type="match status" value="3"/>
</dbReference>
<evidence type="ECO:0000256" key="3">
    <source>
        <dbReference type="PROSITE-ProRule" id="PRU00339"/>
    </source>
</evidence>
<evidence type="ECO:0000256" key="2">
    <source>
        <dbReference type="ARBA" id="ARBA00022803"/>
    </source>
</evidence>
<keyword evidence="1" id="KW-0677">Repeat</keyword>
<evidence type="ECO:0000256" key="1">
    <source>
        <dbReference type="ARBA" id="ARBA00022737"/>
    </source>
</evidence>
<proteinExistence type="predicted"/>
<dbReference type="SUPFAM" id="SSF48452">
    <property type="entry name" value="TPR-like"/>
    <property type="match status" value="3"/>
</dbReference>
<evidence type="ECO:0000256" key="4">
    <source>
        <dbReference type="SAM" id="MobiDB-lite"/>
    </source>
</evidence>
<dbReference type="InterPro" id="IPR019734">
    <property type="entry name" value="TPR_rpt"/>
</dbReference>
<feature type="repeat" description="TPR" evidence="3">
    <location>
        <begin position="540"/>
        <end position="573"/>
    </location>
</feature>
<dbReference type="PANTHER" id="PTHR45523">
    <property type="entry name" value="TETRATRICOPEPTIDE REPEAT (TPR)-CONTAINING PROTEIN-RELATED"/>
    <property type="match status" value="1"/>
</dbReference>
<dbReference type="OrthoDB" id="9991317at2759"/>
<dbReference type="STRING" id="3469.A0A4Y7JFW4"/>
<dbReference type="EMBL" id="CM010718">
    <property type="protein sequence ID" value="RZC58821.1"/>
    <property type="molecule type" value="Genomic_DNA"/>
</dbReference>
<dbReference type="AlphaFoldDB" id="A0A4Y7JFW4"/>
<dbReference type="InterPro" id="IPR011990">
    <property type="entry name" value="TPR-like_helical_dom_sf"/>
</dbReference>
<keyword evidence="2 3" id="KW-0802">TPR repeat</keyword>
<evidence type="ECO:0000313" key="5">
    <source>
        <dbReference type="EMBL" id="RZC58821.1"/>
    </source>
</evidence>